<keyword evidence="4 8" id="KW-0808">Transferase</keyword>
<dbReference type="GO" id="GO:0008168">
    <property type="term" value="F:methyltransferase activity"/>
    <property type="evidence" value="ECO:0007669"/>
    <property type="project" value="UniProtKB-KW"/>
</dbReference>
<keyword evidence="11" id="KW-0489">Methyltransferase</keyword>
<dbReference type="AlphaFoldDB" id="A0A2R5GCH8"/>
<dbReference type="NCBIfam" id="TIGR00528">
    <property type="entry name" value="gcvT"/>
    <property type="match status" value="1"/>
</dbReference>
<reference evidence="11 12" key="1">
    <citation type="submission" date="2017-12" db="EMBL/GenBank/DDBJ databases">
        <title>Sequencing, de novo assembly and annotation of complete genome of a new Thraustochytrid species, strain FCC1311.</title>
        <authorList>
            <person name="Sedici K."/>
            <person name="Godart F."/>
            <person name="Aiese Cigliano R."/>
            <person name="Sanseverino W."/>
            <person name="Barakat M."/>
            <person name="Ortet P."/>
            <person name="Marechal E."/>
            <person name="Cagnac O."/>
            <person name="Amato A."/>
        </authorList>
    </citation>
    <scope>NUCLEOTIDE SEQUENCE [LARGE SCALE GENOMIC DNA]</scope>
</reference>
<keyword evidence="8" id="KW-0496">Mitochondrion</keyword>
<dbReference type="InterPro" id="IPR029043">
    <property type="entry name" value="GcvT/YgfZ_C"/>
</dbReference>
<feature type="domain" description="Aminomethyltransferase C-terminal" evidence="10">
    <location>
        <begin position="328"/>
        <end position="405"/>
    </location>
</feature>
<evidence type="ECO:0000313" key="12">
    <source>
        <dbReference type="Proteomes" id="UP000241890"/>
    </source>
</evidence>
<dbReference type="Gene3D" id="3.30.1360.120">
    <property type="entry name" value="Probable tRNA modification gtpase trme, domain 1"/>
    <property type="match status" value="1"/>
</dbReference>
<dbReference type="PANTHER" id="PTHR43757">
    <property type="entry name" value="AMINOMETHYLTRANSFERASE"/>
    <property type="match status" value="1"/>
</dbReference>
<accession>A0A2R5GCH8</accession>
<comment type="catalytic activity">
    <reaction evidence="6 8">
        <text>N(6)-[(R)-S(8)-aminomethyldihydrolipoyl]-L-lysyl-[protein] + (6S)-5,6,7,8-tetrahydrofolate = N(6)-[(R)-dihydrolipoyl]-L-lysyl-[protein] + (6R)-5,10-methylene-5,6,7,8-tetrahydrofolate + NH4(+)</text>
        <dbReference type="Rhea" id="RHEA:16945"/>
        <dbReference type="Rhea" id="RHEA-COMP:10475"/>
        <dbReference type="Rhea" id="RHEA-COMP:10492"/>
        <dbReference type="ChEBI" id="CHEBI:15636"/>
        <dbReference type="ChEBI" id="CHEBI:28938"/>
        <dbReference type="ChEBI" id="CHEBI:57453"/>
        <dbReference type="ChEBI" id="CHEBI:83100"/>
        <dbReference type="ChEBI" id="CHEBI:83143"/>
        <dbReference type="EC" id="2.1.2.10"/>
    </reaction>
</comment>
<dbReference type="GO" id="GO:0006546">
    <property type="term" value="P:glycine catabolic process"/>
    <property type="evidence" value="ECO:0007669"/>
    <property type="project" value="InterPro"/>
</dbReference>
<dbReference type="FunCoup" id="A0A2R5GCH8">
    <property type="interactions" value="69"/>
</dbReference>
<dbReference type="InterPro" id="IPR028896">
    <property type="entry name" value="GcvT/YgfZ/DmdA"/>
</dbReference>
<sequence length="414" mass="44602">MLARALAPLAPALRRAQLQQPATRVAAQVAVRGLASDADAANTLKTAVYDKHQELGGKLVDFAGYWLPLQYPAGVKAECLHTRNEASLFDVSHMGQVRITGPDAVAFVESIVVGDIANLKSNEARLSLITNDHGGIIDDTVITRFDDFVGMVINGACKHKDLKHMHARLEDSKLDAKIEHLEDLALFALQGPKAAIVMDRLANDLTVSAMNFMEARVGKIGGVDCTLTRCGYTGEDGFEISVSNSEANKIMDLLLEQEEVAPAGLGARDTLRLEAGLCLYGNDIDETTTPVGARLVWTVSKPRCAEGGFPGAETIQAQMKDKTQKPPRVRVGLVVDGAPARSHVEIYDAEGKEAIGEITSGTFSPILGKPVAMGYVDRAFMKAGTEVTCKVRKKFVPATISKMPFLPAKYYRAP</sequence>
<dbReference type="GO" id="GO:0032259">
    <property type="term" value="P:methylation"/>
    <property type="evidence" value="ECO:0007669"/>
    <property type="project" value="UniProtKB-KW"/>
</dbReference>
<comment type="subunit">
    <text evidence="8">The glycine cleavage system is composed of four proteins: P, T, L and H.</text>
</comment>
<comment type="similarity">
    <text evidence="1 8">Belongs to the GcvT family.</text>
</comment>
<evidence type="ECO:0000313" key="11">
    <source>
        <dbReference type="EMBL" id="GBG28680.1"/>
    </source>
</evidence>
<dbReference type="Gene3D" id="2.40.30.110">
    <property type="entry name" value="Aminomethyltransferase beta-barrel domains"/>
    <property type="match status" value="1"/>
</dbReference>
<dbReference type="Gene3D" id="3.30.70.1400">
    <property type="entry name" value="Aminomethyltransferase beta-barrel domains"/>
    <property type="match status" value="1"/>
</dbReference>
<evidence type="ECO:0000259" key="10">
    <source>
        <dbReference type="Pfam" id="PF08669"/>
    </source>
</evidence>
<evidence type="ECO:0000256" key="1">
    <source>
        <dbReference type="ARBA" id="ARBA00008609"/>
    </source>
</evidence>
<dbReference type="SUPFAM" id="SSF101790">
    <property type="entry name" value="Aminomethyltransferase beta-barrel domain"/>
    <property type="match status" value="1"/>
</dbReference>
<dbReference type="EMBL" id="BEYU01000046">
    <property type="protein sequence ID" value="GBG28680.1"/>
    <property type="molecule type" value="Genomic_DNA"/>
</dbReference>
<evidence type="ECO:0000256" key="6">
    <source>
        <dbReference type="ARBA" id="ARBA00047665"/>
    </source>
</evidence>
<organism evidence="11 12">
    <name type="scientific">Hondaea fermentalgiana</name>
    <dbReference type="NCBI Taxonomy" id="2315210"/>
    <lineage>
        <taxon>Eukaryota</taxon>
        <taxon>Sar</taxon>
        <taxon>Stramenopiles</taxon>
        <taxon>Bigyra</taxon>
        <taxon>Labyrinthulomycetes</taxon>
        <taxon>Thraustochytrida</taxon>
        <taxon>Thraustochytriidae</taxon>
        <taxon>Hondaea</taxon>
    </lineage>
</organism>
<keyword evidence="12" id="KW-1185">Reference proteome</keyword>
<protein>
    <recommendedName>
        <fullName evidence="2 8">Aminomethyltransferase</fullName>
        <ecNumber evidence="2 8">2.1.2.10</ecNumber>
    </recommendedName>
    <alternativeName>
        <fullName evidence="5 8">Glycine cleavage system T protein</fullName>
    </alternativeName>
</protein>
<gene>
    <name evidence="11" type="ORF">FCC1311_049012</name>
</gene>
<evidence type="ECO:0000256" key="7">
    <source>
        <dbReference type="PIRSR" id="PIRSR006487-1"/>
    </source>
</evidence>
<dbReference type="GO" id="GO:0008483">
    <property type="term" value="F:transaminase activity"/>
    <property type="evidence" value="ECO:0007669"/>
    <property type="project" value="UniProtKB-KW"/>
</dbReference>
<dbReference type="InterPro" id="IPR006223">
    <property type="entry name" value="GcvT"/>
</dbReference>
<dbReference type="Pfam" id="PF01571">
    <property type="entry name" value="GCV_T"/>
    <property type="match status" value="1"/>
</dbReference>
<dbReference type="SUPFAM" id="SSF103025">
    <property type="entry name" value="Folate-binding domain"/>
    <property type="match status" value="1"/>
</dbReference>
<dbReference type="InterPro" id="IPR006222">
    <property type="entry name" value="GCVT_N"/>
</dbReference>
<dbReference type="InterPro" id="IPR013977">
    <property type="entry name" value="GcvT_C"/>
</dbReference>
<dbReference type="NCBIfam" id="NF001567">
    <property type="entry name" value="PRK00389.1"/>
    <property type="match status" value="1"/>
</dbReference>
<proteinExistence type="inferred from homology"/>
<dbReference type="FunFam" id="2.40.30.110:FF:000002">
    <property type="entry name" value="Aminomethyltransferase"/>
    <property type="match status" value="1"/>
</dbReference>
<dbReference type="PANTHER" id="PTHR43757:SF2">
    <property type="entry name" value="AMINOMETHYLTRANSFERASE, MITOCHONDRIAL"/>
    <property type="match status" value="1"/>
</dbReference>
<dbReference type="FunFam" id="3.30.70.1400:FF:000001">
    <property type="entry name" value="Aminomethyltransferase"/>
    <property type="match status" value="1"/>
</dbReference>
<keyword evidence="3 8" id="KW-0032">Aminotransferase</keyword>
<dbReference type="InParanoid" id="A0A2R5GCH8"/>
<comment type="subcellular location">
    <subcellularLocation>
        <location evidence="8">Mitochondrion</location>
    </subcellularLocation>
</comment>
<evidence type="ECO:0000256" key="2">
    <source>
        <dbReference type="ARBA" id="ARBA00012616"/>
    </source>
</evidence>
<dbReference type="GO" id="GO:0005960">
    <property type="term" value="C:glycine cleavage complex"/>
    <property type="evidence" value="ECO:0007669"/>
    <property type="project" value="InterPro"/>
</dbReference>
<dbReference type="Pfam" id="PF08669">
    <property type="entry name" value="GCV_T_C"/>
    <property type="match status" value="1"/>
</dbReference>
<evidence type="ECO:0000259" key="9">
    <source>
        <dbReference type="Pfam" id="PF01571"/>
    </source>
</evidence>
<dbReference type="GO" id="GO:0004047">
    <property type="term" value="F:aminomethyltransferase activity"/>
    <property type="evidence" value="ECO:0007669"/>
    <property type="project" value="UniProtKB-EC"/>
</dbReference>
<dbReference type="OrthoDB" id="10263536at2759"/>
<feature type="binding site" evidence="7">
    <location>
        <position position="239"/>
    </location>
    <ligand>
        <name>substrate</name>
    </ligand>
</feature>
<dbReference type="GO" id="GO:0005739">
    <property type="term" value="C:mitochondrion"/>
    <property type="evidence" value="ECO:0007669"/>
    <property type="project" value="UniProtKB-SubCell"/>
</dbReference>
<dbReference type="InterPro" id="IPR027266">
    <property type="entry name" value="TrmE/GcvT-like"/>
</dbReference>
<keyword evidence="8" id="KW-0809">Transit peptide</keyword>
<comment type="caution">
    <text evidence="11">The sequence shown here is derived from an EMBL/GenBank/DDBJ whole genome shotgun (WGS) entry which is preliminary data.</text>
</comment>
<feature type="domain" description="GCVT N-terminal" evidence="9">
    <location>
        <begin position="48"/>
        <end position="301"/>
    </location>
</feature>
<evidence type="ECO:0000256" key="3">
    <source>
        <dbReference type="ARBA" id="ARBA00022576"/>
    </source>
</evidence>
<dbReference type="PIRSF" id="PIRSF006487">
    <property type="entry name" value="GcvT"/>
    <property type="match status" value="1"/>
</dbReference>
<evidence type="ECO:0000256" key="8">
    <source>
        <dbReference type="RuleBase" id="RU003981"/>
    </source>
</evidence>
<dbReference type="EC" id="2.1.2.10" evidence="2 8"/>
<dbReference type="Gene3D" id="4.10.1250.10">
    <property type="entry name" value="Aminomethyltransferase fragment"/>
    <property type="match status" value="1"/>
</dbReference>
<evidence type="ECO:0000256" key="4">
    <source>
        <dbReference type="ARBA" id="ARBA00022679"/>
    </source>
</evidence>
<evidence type="ECO:0000256" key="5">
    <source>
        <dbReference type="ARBA" id="ARBA00031395"/>
    </source>
</evidence>
<comment type="function">
    <text evidence="8">The glycine cleavage system catalyzes the degradation of glycine.</text>
</comment>
<dbReference type="Proteomes" id="UP000241890">
    <property type="component" value="Unassembled WGS sequence"/>
</dbReference>
<name>A0A2R5GCH8_9STRA</name>